<feature type="region of interest" description="Disordered" evidence="4">
    <location>
        <begin position="456"/>
        <end position="475"/>
    </location>
</feature>
<dbReference type="InterPro" id="IPR027417">
    <property type="entry name" value="P-loop_NTPase"/>
</dbReference>
<keyword evidence="7" id="KW-1185">Reference proteome</keyword>
<dbReference type="InterPro" id="IPR045058">
    <property type="entry name" value="GIMA/IAN/Toc"/>
</dbReference>
<gene>
    <name evidence="6" type="ORF">HOLleu_04177</name>
</gene>
<name>A0A9Q1CTJ4_HOLLE</name>
<evidence type="ECO:0000256" key="3">
    <source>
        <dbReference type="ARBA" id="ARBA00023134"/>
    </source>
</evidence>
<keyword evidence="3" id="KW-0342">GTP-binding</keyword>
<dbReference type="NCBIfam" id="TIGR00231">
    <property type="entry name" value="small_GTP"/>
    <property type="match status" value="1"/>
</dbReference>
<evidence type="ECO:0000256" key="4">
    <source>
        <dbReference type="SAM" id="MobiDB-lite"/>
    </source>
</evidence>
<feature type="compositionally biased region" description="Low complexity" evidence="4">
    <location>
        <begin position="457"/>
        <end position="470"/>
    </location>
</feature>
<sequence>MLDELGKKKFEKMKNRYTLEVNLKLGIFTSSEEVRIVVIGKTGVGKSTTANTILGRHLFEEAASSASVTRKSRMRENNVNGRMIKVIDTPGLHDTHKSKEEITQEIARVMKVFADGIHAFIYVQDISNPRFTQENKETLELIEQDMFGGGINSFRLLVYSKADILATSSLDNFRDEQIGDNSQAIAHFLKDLDWRIVAVNNKTTIPAEKKRNQEVIIGMVDKLRQHNDDAVYTNEMFEEAVKKRKELEEKGKKMGWNPALMAAVEQVIAEDPGAAKDSKKLNELIQHHMQKAMEENARKAREARRKWEEEEAKERDKMRVLREKFEREMEQKRIQWQKQLEEQERIYREEQIRMGQERAQKKQEPIQPQKQQDMERQQVLEKEQEERRRQELKDKSRKEKQEREKVKQEQGALTEKKRKEKQKREEQTARPEKPERGLEKVKRVEGERQVQIARKNAAQLAGREQRQQQAEMEEARLRMKAQEERLGKEMERARLQSEKVIAENEKQLQILREALKNANTAKEASEIAREHESVFNSMVGVVKRGWTKVKNLLTEP</sequence>
<dbReference type="EMBL" id="JAIZAY010000001">
    <property type="protein sequence ID" value="KAJ8050830.1"/>
    <property type="molecule type" value="Genomic_DNA"/>
</dbReference>
<evidence type="ECO:0000256" key="2">
    <source>
        <dbReference type="ARBA" id="ARBA00022741"/>
    </source>
</evidence>
<dbReference type="Gene3D" id="3.40.50.300">
    <property type="entry name" value="P-loop containing nucleotide triphosphate hydrolases"/>
    <property type="match status" value="1"/>
</dbReference>
<organism evidence="6 7">
    <name type="scientific">Holothuria leucospilota</name>
    <name type="common">Black long sea cucumber</name>
    <name type="synonym">Mertensiothuria leucospilota</name>
    <dbReference type="NCBI Taxonomy" id="206669"/>
    <lineage>
        <taxon>Eukaryota</taxon>
        <taxon>Metazoa</taxon>
        <taxon>Echinodermata</taxon>
        <taxon>Eleutherozoa</taxon>
        <taxon>Echinozoa</taxon>
        <taxon>Holothuroidea</taxon>
        <taxon>Aspidochirotacea</taxon>
        <taxon>Aspidochirotida</taxon>
        <taxon>Holothuriidae</taxon>
        <taxon>Holothuria</taxon>
    </lineage>
</organism>
<dbReference type="FunFam" id="3.40.50.300:FF:000840">
    <property type="entry name" value="Immune-associated nucleotide-binding protein 9"/>
    <property type="match status" value="1"/>
</dbReference>
<dbReference type="InterPro" id="IPR006703">
    <property type="entry name" value="G_AIG1"/>
</dbReference>
<dbReference type="GO" id="GO:0005525">
    <property type="term" value="F:GTP binding"/>
    <property type="evidence" value="ECO:0007669"/>
    <property type="project" value="UniProtKB-KW"/>
</dbReference>
<feature type="compositionally biased region" description="Basic and acidic residues" evidence="4">
    <location>
        <begin position="372"/>
        <end position="447"/>
    </location>
</feature>
<dbReference type="AlphaFoldDB" id="A0A9Q1CTJ4"/>
<comment type="caution">
    <text evidence="6">The sequence shown here is derived from an EMBL/GenBank/DDBJ whole genome shotgun (WGS) entry which is preliminary data.</text>
</comment>
<reference evidence="6" key="1">
    <citation type="submission" date="2021-10" db="EMBL/GenBank/DDBJ databases">
        <title>Tropical sea cucumber genome reveals ecological adaptation and Cuvierian tubules defense mechanism.</title>
        <authorList>
            <person name="Chen T."/>
        </authorList>
    </citation>
    <scope>NUCLEOTIDE SEQUENCE</scope>
    <source>
        <strain evidence="6">Nanhai2018</strain>
        <tissue evidence="6">Muscle</tissue>
    </source>
</reference>
<keyword evidence="2" id="KW-0547">Nucleotide-binding</keyword>
<feature type="region of interest" description="Disordered" evidence="4">
    <location>
        <begin position="354"/>
        <end position="447"/>
    </location>
</feature>
<feature type="compositionally biased region" description="Basic and acidic residues" evidence="4">
    <location>
        <begin position="354"/>
        <end position="364"/>
    </location>
</feature>
<comment type="similarity">
    <text evidence="1">Belongs to the TRAFAC class TrmE-Era-EngA-EngB-Septin-like GTPase superfamily. AIG1/Toc34/Toc159-like paraseptin GTPase family. IAN subfamily.</text>
</comment>
<protein>
    <submittedName>
        <fullName evidence="6">GTPase IMAP family member 4</fullName>
    </submittedName>
</protein>
<proteinExistence type="inferred from homology"/>
<accession>A0A9Q1CTJ4</accession>
<dbReference type="Pfam" id="PF04548">
    <property type="entry name" value="AIG1"/>
    <property type="match status" value="1"/>
</dbReference>
<dbReference type="InterPro" id="IPR005225">
    <property type="entry name" value="Small_GTP-bd"/>
</dbReference>
<dbReference type="PANTHER" id="PTHR10903">
    <property type="entry name" value="GTPASE, IMAP FAMILY MEMBER-RELATED"/>
    <property type="match status" value="1"/>
</dbReference>
<dbReference type="PANTHER" id="PTHR10903:SF184">
    <property type="entry name" value="GTP-BINDING PROTEIN A"/>
    <property type="match status" value="1"/>
</dbReference>
<dbReference type="PROSITE" id="PS51720">
    <property type="entry name" value="G_AIG1"/>
    <property type="match status" value="1"/>
</dbReference>
<feature type="domain" description="AIG1-type G" evidence="5">
    <location>
        <begin position="31"/>
        <end position="241"/>
    </location>
</feature>
<dbReference type="Proteomes" id="UP001152320">
    <property type="component" value="Chromosome 1"/>
</dbReference>
<dbReference type="SUPFAM" id="SSF52540">
    <property type="entry name" value="P-loop containing nucleoside triphosphate hydrolases"/>
    <property type="match status" value="1"/>
</dbReference>
<evidence type="ECO:0000313" key="7">
    <source>
        <dbReference type="Proteomes" id="UP001152320"/>
    </source>
</evidence>
<evidence type="ECO:0000313" key="6">
    <source>
        <dbReference type="EMBL" id="KAJ8050830.1"/>
    </source>
</evidence>
<evidence type="ECO:0000259" key="5">
    <source>
        <dbReference type="PROSITE" id="PS51720"/>
    </source>
</evidence>
<evidence type="ECO:0000256" key="1">
    <source>
        <dbReference type="ARBA" id="ARBA00008535"/>
    </source>
</evidence>
<dbReference type="OrthoDB" id="2386367at2759"/>